<feature type="transmembrane region" description="Helical" evidence="1">
    <location>
        <begin position="283"/>
        <end position="302"/>
    </location>
</feature>
<proteinExistence type="predicted"/>
<dbReference type="Proteomes" id="UP000183047">
    <property type="component" value="Unassembled WGS sequence"/>
</dbReference>
<organism evidence="2 3">
    <name type="scientific">Butyrivibrio hungatei</name>
    <dbReference type="NCBI Taxonomy" id="185008"/>
    <lineage>
        <taxon>Bacteria</taxon>
        <taxon>Bacillati</taxon>
        <taxon>Bacillota</taxon>
        <taxon>Clostridia</taxon>
        <taxon>Lachnospirales</taxon>
        <taxon>Lachnospiraceae</taxon>
        <taxon>Butyrivibrio</taxon>
    </lineage>
</organism>
<feature type="transmembrane region" description="Helical" evidence="1">
    <location>
        <begin position="93"/>
        <end position="113"/>
    </location>
</feature>
<feature type="transmembrane region" description="Helical" evidence="1">
    <location>
        <begin position="173"/>
        <end position="196"/>
    </location>
</feature>
<feature type="transmembrane region" description="Helical" evidence="1">
    <location>
        <begin position="359"/>
        <end position="377"/>
    </location>
</feature>
<dbReference type="OrthoDB" id="9776737at2"/>
<dbReference type="RefSeq" id="WP_074462361.1">
    <property type="nucleotide sequence ID" value="NZ_FMUR01000010.1"/>
</dbReference>
<sequence length="414" mass="47522">MKKELALDKFIRNLIDKYLFEIAVGLLILISVFIRFKLAPNTELSPDYDFYYREWVEFYRQNGIIKGLSNAPGDYYVPFNVIYALSSLFPCEAWVPLSIVPGICELISAFFIYKIFYLLTGKKRCSVFIGVMTLYLPFVIFDGALWKQVDAVYTCFLVISIYKLLKQQYRASIVWYSVAFAFKLQSILFLPLYLIIYITGGFNGPADEEKELSERSAFSILEFLWIPVVYLIAGLPEVLAKHGLRATYFAYLEQTGELDSEGYGMVSFFPNIYNWGFDDHYKLLSTAAVMVLAAVLVVIAVFCYRFRERIDRNLVLYLAIWTSWTCVILLPGMHERYDYAMLILLTPFAIMVRKKIMPFMVVANICSLIVYGITLFGAKIIDISYISVFYVASYLFVTADIIGLLNGGNERSEA</sequence>
<evidence type="ECO:0000313" key="2">
    <source>
        <dbReference type="EMBL" id="SCY21414.1"/>
    </source>
</evidence>
<feature type="transmembrane region" description="Helical" evidence="1">
    <location>
        <begin position="217"/>
        <end position="235"/>
    </location>
</feature>
<dbReference type="AlphaFoldDB" id="A0A1G5E345"/>
<evidence type="ECO:0000313" key="3">
    <source>
        <dbReference type="Proteomes" id="UP000183047"/>
    </source>
</evidence>
<accession>A0A1G5E345</accession>
<feature type="transmembrane region" description="Helical" evidence="1">
    <location>
        <begin position="314"/>
        <end position="330"/>
    </location>
</feature>
<feature type="transmembrane region" description="Helical" evidence="1">
    <location>
        <begin position="125"/>
        <end position="146"/>
    </location>
</feature>
<reference evidence="3" key="1">
    <citation type="submission" date="2016-10" db="EMBL/GenBank/DDBJ databases">
        <authorList>
            <person name="Varghese N."/>
            <person name="Submissions S."/>
        </authorList>
    </citation>
    <scope>NUCLEOTIDE SEQUENCE [LARGE SCALE GENOMIC DNA]</scope>
    <source>
        <strain evidence="3">XBD2006</strain>
    </source>
</reference>
<evidence type="ECO:0000256" key="1">
    <source>
        <dbReference type="SAM" id="Phobius"/>
    </source>
</evidence>
<feature type="transmembrane region" description="Helical" evidence="1">
    <location>
        <begin position="18"/>
        <end position="36"/>
    </location>
</feature>
<keyword evidence="1" id="KW-0812">Transmembrane</keyword>
<dbReference type="EMBL" id="FMUR01000010">
    <property type="protein sequence ID" value="SCY21414.1"/>
    <property type="molecule type" value="Genomic_DNA"/>
</dbReference>
<feature type="transmembrane region" description="Helical" evidence="1">
    <location>
        <begin position="383"/>
        <end position="405"/>
    </location>
</feature>
<name>A0A1G5E345_9FIRM</name>
<protein>
    <recommendedName>
        <fullName evidence="4">Mannosyltransferase related to Gpi18</fullName>
    </recommendedName>
</protein>
<keyword evidence="3" id="KW-1185">Reference proteome</keyword>
<evidence type="ECO:0008006" key="4">
    <source>
        <dbReference type="Google" id="ProtNLM"/>
    </source>
</evidence>
<keyword evidence="1" id="KW-1133">Transmembrane helix</keyword>
<keyword evidence="1" id="KW-0472">Membrane</keyword>
<gene>
    <name evidence="2" type="ORF">SAMN02910451_01759</name>
</gene>